<protein>
    <submittedName>
        <fullName evidence="2">Uncharacterized protein</fullName>
    </submittedName>
</protein>
<evidence type="ECO:0000313" key="2">
    <source>
        <dbReference type="EMBL" id="PTB46532.1"/>
    </source>
</evidence>
<dbReference type="Proteomes" id="UP000240493">
    <property type="component" value="Unassembled WGS sequence"/>
</dbReference>
<feature type="transmembrane region" description="Helical" evidence="1">
    <location>
        <begin position="359"/>
        <end position="378"/>
    </location>
</feature>
<dbReference type="AlphaFoldDB" id="A0A2T3ZP18"/>
<gene>
    <name evidence="2" type="ORF">M441DRAFT_22539</name>
</gene>
<evidence type="ECO:0000313" key="3">
    <source>
        <dbReference type="Proteomes" id="UP000240493"/>
    </source>
</evidence>
<keyword evidence="1" id="KW-0472">Membrane</keyword>
<keyword evidence="1" id="KW-0812">Transmembrane</keyword>
<accession>A0A2T3ZP18</accession>
<reference evidence="2 3" key="1">
    <citation type="submission" date="2016-07" db="EMBL/GenBank/DDBJ databases">
        <title>Multiple horizontal gene transfer events from other fungi enriched the ability of initially mycotrophic Trichoderma (Ascomycota) to feed on dead plant biomass.</title>
        <authorList>
            <consortium name="DOE Joint Genome Institute"/>
            <person name="Aerts A."/>
            <person name="Atanasova L."/>
            <person name="Chenthamara K."/>
            <person name="Zhang J."/>
            <person name="Grujic M."/>
            <person name="Henrissat B."/>
            <person name="Kuo A."/>
            <person name="Salamov A."/>
            <person name="Lipzen A."/>
            <person name="Labutti K."/>
            <person name="Barry K."/>
            <person name="Miao Y."/>
            <person name="Rahimi M.J."/>
            <person name="Shen Q."/>
            <person name="Grigoriev I.V."/>
            <person name="Kubicek C.P."/>
            <person name="Druzhinina I.S."/>
        </authorList>
    </citation>
    <scope>NUCLEOTIDE SEQUENCE [LARGE SCALE GENOMIC DNA]</scope>
    <source>
        <strain evidence="2 3">CBS 433.97</strain>
    </source>
</reference>
<keyword evidence="3" id="KW-1185">Reference proteome</keyword>
<proteinExistence type="predicted"/>
<dbReference type="EMBL" id="KZ679256">
    <property type="protein sequence ID" value="PTB46532.1"/>
    <property type="molecule type" value="Genomic_DNA"/>
</dbReference>
<feature type="transmembrane region" description="Helical" evidence="1">
    <location>
        <begin position="288"/>
        <end position="308"/>
    </location>
</feature>
<sequence length="380" mass="41797">MPSITSLTNGTEFLPPGAFTHGDPDLICVPTQWYDIAIFIVGNYIAHAATVVTVPGQSTTWTVLHIVYATLFPVTGFIMGLRTILRLALLGKTDLHKAARAGALIKVVRKGDYKSSSGEAIILSKNKLWKPSIHGTYTLPDEYAFALVPSNAEFPVVVGGPNGDLSPANISSTYSPVKTIVSIVQLIFAISTIYRSRGDQIDRFGYAAFGLTVIQYAIMSFINLVANMTCPQYSHLYMVETELMRNLRANSDAHFQGVVGILQEDADDVSGEENLAEKRYGRRRYIRLAWLPVGLLPTVLTLLIILGLTKFQPGSDSTETQLAASQIWLMFGGAVASMPDLRNGWRYYLVRLRLYENAMGLWIVYSNLANGISGAFVVQY</sequence>
<organism evidence="2 3">
    <name type="scientific">Trichoderma asperellum (strain ATCC 204424 / CBS 433.97 / NBRC 101777)</name>
    <dbReference type="NCBI Taxonomy" id="1042311"/>
    <lineage>
        <taxon>Eukaryota</taxon>
        <taxon>Fungi</taxon>
        <taxon>Dikarya</taxon>
        <taxon>Ascomycota</taxon>
        <taxon>Pezizomycotina</taxon>
        <taxon>Sordariomycetes</taxon>
        <taxon>Hypocreomycetidae</taxon>
        <taxon>Hypocreales</taxon>
        <taxon>Hypocreaceae</taxon>
        <taxon>Trichoderma</taxon>
    </lineage>
</organism>
<feature type="transmembrane region" description="Helical" evidence="1">
    <location>
        <begin position="320"/>
        <end position="338"/>
    </location>
</feature>
<evidence type="ECO:0000256" key="1">
    <source>
        <dbReference type="SAM" id="Phobius"/>
    </source>
</evidence>
<name>A0A2T3ZP18_TRIA4</name>
<keyword evidence="1" id="KW-1133">Transmembrane helix</keyword>
<feature type="transmembrane region" description="Helical" evidence="1">
    <location>
        <begin position="206"/>
        <end position="226"/>
    </location>
</feature>
<feature type="transmembrane region" description="Helical" evidence="1">
    <location>
        <begin position="66"/>
        <end position="85"/>
    </location>
</feature>
<dbReference type="OrthoDB" id="5406607at2759"/>